<dbReference type="InterPro" id="IPR004805">
    <property type="entry name" value="DnaE2/DnaE/PolC"/>
</dbReference>
<gene>
    <name evidence="13 16" type="primary">dnaE2</name>
    <name evidence="16" type="ORF">HMPREF9004_1354</name>
</gene>
<comment type="catalytic activity">
    <reaction evidence="12 13">
        <text>DNA(n) + a 2'-deoxyribonucleoside 5'-triphosphate = DNA(n+1) + diphosphate</text>
        <dbReference type="Rhea" id="RHEA:22508"/>
        <dbReference type="Rhea" id="RHEA-COMP:17339"/>
        <dbReference type="Rhea" id="RHEA-COMP:17340"/>
        <dbReference type="ChEBI" id="CHEBI:33019"/>
        <dbReference type="ChEBI" id="CHEBI:61560"/>
        <dbReference type="ChEBI" id="CHEBI:173112"/>
        <dbReference type="EC" id="2.7.7.7"/>
    </reaction>
</comment>
<dbReference type="InterPro" id="IPR016195">
    <property type="entry name" value="Pol/histidinol_Pase-like"/>
</dbReference>
<dbReference type="Pfam" id="PF02811">
    <property type="entry name" value="PHP"/>
    <property type="match status" value="1"/>
</dbReference>
<dbReference type="AlphaFoldDB" id="N6X9N9"/>
<feature type="compositionally biased region" description="Basic and acidic residues" evidence="14">
    <location>
        <begin position="484"/>
        <end position="553"/>
    </location>
</feature>
<comment type="subcellular location">
    <subcellularLocation>
        <location evidence="1 13">Cytoplasm</location>
    </subcellularLocation>
</comment>
<keyword evidence="5 13" id="KW-0963">Cytoplasm</keyword>
<dbReference type="InterPro" id="IPR003141">
    <property type="entry name" value="Pol/His_phosphatase_N"/>
</dbReference>
<dbReference type="Pfam" id="PF14579">
    <property type="entry name" value="HHH_6"/>
    <property type="match status" value="1"/>
</dbReference>
<feature type="region of interest" description="Disordered" evidence="14">
    <location>
        <begin position="482"/>
        <end position="574"/>
    </location>
</feature>
<name>N6X9N9_9ACTO</name>
<dbReference type="Pfam" id="PF17657">
    <property type="entry name" value="DNA_pol3_finger"/>
    <property type="match status" value="1"/>
</dbReference>
<proteinExistence type="inferred from homology"/>
<evidence type="ECO:0000256" key="9">
    <source>
        <dbReference type="ARBA" id="ARBA00022763"/>
    </source>
</evidence>
<evidence type="ECO:0000256" key="13">
    <source>
        <dbReference type="HAMAP-Rule" id="MF_01902"/>
    </source>
</evidence>
<accession>N6X9N9</accession>
<dbReference type="GO" id="GO:0003676">
    <property type="term" value="F:nucleic acid binding"/>
    <property type="evidence" value="ECO:0007669"/>
    <property type="project" value="InterPro"/>
</dbReference>
<feature type="domain" description="Polymerase/histidinol phosphatase N-terminal" evidence="15">
    <location>
        <begin position="10"/>
        <end position="77"/>
    </location>
</feature>
<keyword evidence="10 13" id="KW-0239">DNA-directed DNA polymerase</keyword>
<protein>
    <recommendedName>
        <fullName evidence="4 13">Error-prone DNA polymerase</fullName>
        <ecNumber evidence="3 13">2.7.7.7</ecNumber>
    </recommendedName>
</protein>
<dbReference type="InterPro" id="IPR040982">
    <property type="entry name" value="DNA_pol3_finger"/>
</dbReference>
<dbReference type="EC" id="2.7.7.7" evidence="3 13"/>
<evidence type="ECO:0000259" key="15">
    <source>
        <dbReference type="SMART" id="SM00481"/>
    </source>
</evidence>
<evidence type="ECO:0000256" key="8">
    <source>
        <dbReference type="ARBA" id="ARBA00022705"/>
    </source>
</evidence>
<dbReference type="Proteomes" id="UP000013015">
    <property type="component" value="Unassembled WGS sequence"/>
</dbReference>
<dbReference type="SMART" id="SM00481">
    <property type="entry name" value="POLIIIAc"/>
    <property type="match status" value="1"/>
</dbReference>
<dbReference type="Pfam" id="PF01336">
    <property type="entry name" value="tRNA_anti-codon"/>
    <property type="match status" value="1"/>
</dbReference>
<evidence type="ECO:0000256" key="5">
    <source>
        <dbReference type="ARBA" id="ARBA00022490"/>
    </source>
</evidence>
<evidence type="ECO:0000256" key="1">
    <source>
        <dbReference type="ARBA" id="ARBA00004496"/>
    </source>
</evidence>
<dbReference type="RefSeq" id="WP_005963606.1">
    <property type="nucleotide sequence ID" value="NZ_CP040505.1"/>
</dbReference>
<keyword evidence="11 13" id="KW-0234">DNA repair</keyword>
<evidence type="ECO:0000313" key="17">
    <source>
        <dbReference type="Proteomes" id="UP000013015"/>
    </source>
</evidence>
<dbReference type="NCBIfam" id="TIGR00594">
    <property type="entry name" value="polc"/>
    <property type="match status" value="1"/>
</dbReference>
<dbReference type="InterPro" id="IPR004013">
    <property type="entry name" value="PHP_dom"/>
</dbReference>
<dbReference type="GO" id="GO:0006260">
    <property type="term" value="P:DNA replication"/>
    <property type="evidence" value="ECO:0007669"/>
    <property type="project" value="UniProtKB-KW"/>
</dbReference>
<dbReference type="InterPro" id="IPR029460">
    <property type="entry name" value="DNAPol_HHH"/>
</dbReference>
<feature type="compositionally biased region" description="Basic and acidic residues" evidence="14">
    <location>
        <begin position="560"/>
        <end position="570"/>
    </location>
</feature>
<evidence type="ECO:0000256" key="14">
    <source>
        <dbReference type="SAM" id="MobiDB-lite"/>
    </source>
</evidence>
<dbReference type="PANTHER" id="PTHR32294:SF4">
    <property type="entry name" value="ERROR-PRONE DNA POLYMERASE"/>
    <property type="match status" value="1"/>
</dbReference>
<evidence type="ECO:0000313" key="16">
    <source>
        <dbReference type="EMBL" id="ENO17863.1"/>
    </source>
</evidence>
<keyword evidence="7 13" id="KW-0548">Nucleotidyltransferase</keyword>
<dbReference type="SUPFAM" id="SSF89550">
    <property type="entry name" value="PHP domain-like"/>
    <property type="match status" value="1"/>
</dbReference>
<evidence type="ECO:0000256" key="2">
    <source>
        <dbReference type="ARBA" id="ARBA00007391"/>
    </source>
</evidence>
<dbReference type="InterPro" id="IPR023073">
    <property type="entry name" value="DnaE2"/>
</dbReference>
<comment type="function">
    <text evidence="13">DNA polymerase involved in damage-induced mutagenesis and translesion synthesis (TLS). It is not the major replicative DNA polymerase.</text>
</comment>
<keyword evidence="6 13" id="KW-0808">Transferase</keyword>
<comment type="caution">
    <text evidence="16">The sequence shown here is derived from an EMBL/GenBank/DDBJ whole genome shotgun (WGS) entry which is preliminary data.</text>
</comment>
<dbReference type="STRING" id="888050.HMPREF9004_1354"/>
<comment type="similarity">
    <text evidence="2 13">Belongs to the DNA polymerase type-C family. DnaE2 subfamily.</text>
</comment>
<dbReference type="GO" id="GO:0005737">
    <property type="term" value="C:cytoplasm"/>
    <property type="evidence" value="ECO:0007669"/>
    <property type="project" value="UniProtKB-SubCell"/>
</dbReference>
<dbReference type="InterPro" id="IPR004365">
    <property type="entry name" value="NA-bd_OB_tRNA"/>
</dbReference>
<dbReference type="Gene3D" id="1.10.150.870">
    <property type="match status" value="1"/>
</dbReference>
<evidence type="ECO:0000256" key="10">
    <source>
        <dbReference type="ARBA" id="ARBA00022932"/>
    </source>
</evidence>
<reference evidence="16 17" key="1">
    <citation type="submission" date="2013-03" db="EMBL/GenBank/DDBJ databases">
        <title>Reference genome for the Human Microbiome Project.</title>
        <authorList>
            <person name="Aqrawi P."/>
            <person name="Ayvaz T."/>
            <person name="Bess C."/>
            <person name="Blankenburg K."/>
            <person name="Coyle M."/>
            <person name="Deng J."/>
            <person name="Forbes L."/>
            <person name="Fowler G."/>
            <person name="Francisco L."/>
            <person name="Fu Q."/>
            <person name="Gibbs R."/>
            <person name="Gross S."/>
            <person name="Gubbala S."/>
            <person name="Hale W."/>
            <person name="Hemphill L."/>
            <person name="Highlander S."/>
            <person name="Hirani K."/>
            <person name="Jackson L."/>
            <person name="Jakkamsetti A."/>
            <person name="Javaid M."/>
            <person name="Jayaseelan J.C."/>
            <person name="Jiang H."/>
            <person name="Joshi V."/>
            <person name="Korchina V."/>
            <person name="Kovar C."/>
            <person name="Lara F."/>
            <person name="Lee S."/>
            <person name="Liu Y."/>
            <person name="Mata R."/>
            <person name="Mathew T."/>
            <person name="Munidasa M."/>
            <person name="Muzny D."/>
            <person name="Nazareth L."/>
            <person name="Ngo R."/>
            <person name="Nguyen L."/>
            <person name="Nguyen N."/>
            <person name="Okwuonu G."/>
            <person name="Ongeri F."/>
            <person name="Palculict T."/>
            <person name="Patil S."/>
            <person name="Petrosino J."/>
            <person name="Pham C."/>
            <person name="Pham P."/>
            <person name="Pu L.-L."/>
            <person name="Qin X."/>
            <person name="Qu J."/>
            <person name="Reid J."/>
            <person name="Ross M."/>
            <person name="Ruth R."/>
            <person name="Saada N."/>
            <person name="San Lucas F."/>
            <person name="Santibanez J."/>
            <person name="Shang Y."/>
            <person name="Simmons D."/>
            <person name="Song X.-Z."/>
            <person name="Tang L.-Y."/>
            <person name="Thornton R."/>
            <person name="Warren J."/>
            <person name="Weissenberger G."/>
            <person name="Wilczek-Boney K."/>
            <person name="Worley K."/>
            <person name="Youmans B."/>
            <person name="Zhang J."/>
            <person name="Zhang L."/>
            <person name="Zhao Z."/>
            <person name="Zhou C."/>
            <person name="Zhu D."/>
            <person name="Zhu Y."/>
        </authorList>
    </citation>
    <scope>NUCLEOTIDE SEQUENCE [LARGE SCALE GENOMIC DNA]</scope>
    <source>
        <strain evidence="16 17">F0333</strain>
    </source>
</reference>
<keyword evidence="17" id="KW-1185">Reference proteome</keyword>
<dbReference type="GO" id="GO:0006281">
    <property type="term" value="P:DNA repair"/>
    <property type="evidence" value="ECO:0007669"/>
    <property type="project" value="UniProtKB-UniRule"/>
</dbReference>
<keyword evidence="9 13" id="KW-0227">DNA damage</keyword>
<dbReference type="HAMAP" id="MF_01902">
    <property type="entry name" value="DNApol_error_prone"/>
    <property type="match status" value="1"/>
</dbReference>
<organism evidence="16 17">
    <name type="scientific">Schaalia cardiffensis F0333</name>
    <dbReference type="NCBI Taxonomy" id="888050"/>
    <lineage>
        <taxon>Bacteria</taxon>
        <taxon>Bacillati</taxon>
        <taxon>Actinomycetota</taxon>
        <taxon>Actinomycetes</taxon>
        <taxon>Actinomycetales</taxon>
        <taxon>Actinomycetaceae</taxon>
        <taxon>Schaalia</taxon>
    </lineage>
</organism>
<feature type="region of interest" description="Disordered" evidence="14">
    <location>
        <begin position="912"/>
        <end position="968"/>
    </location>
</feature>
<sequence length="1241" mass="134510">MIHNAPAAYAELHAHSAFTLLEGADSPAALVEAAVKLGLEGLGILDIDGMHSAIQTTTAGRRLGMPIIHGAELSLEPTGLLEAERDAVNPGWGLARGAEDPGIRLPILVSSPQGYTTLSSTMSAHALARPGVRKAAHLISELADAKKDWLILSGTRRGPLRRALHSGGIEGARRMRDFLIDAFGEEHLLIESALTPTDDPQLGDVLALLAQERGLRLLATGAVRCATPRSQGLADVLSAIRIGEPLGRVEPHLGAFPPFLRSAQEMLRIHHRNPQAVSQAAHIGGEIAFDLRLLAPRLPRTHIPEGYSNASWLAELTRRGALERYGTREKHPRAWETIDHELEVIETLGFPGYFLIVKEIVDFCQERGILCQGRGSAANSAVCYALGITAVDAIRHRLLFERFLSTGRSSPPDIDVDIEAGRREEVIQHVYEFYGRERAAQVANVITYRPRSAMRDAARALGYPAGLAAAWSKGISRHSFASLEENRAKGSGRGKKEDEDGAERNTGEGRAGKKDEDGPGRKDEGGEGKSARDRRPGRKDWDGVGGSAKEDRPGRKRRETRGNRAEKGEDNLGAPPLVVSVASALHKLPRHMGIHSGGMVLSDQPVSGICPIVWAAKEGRSVLQWDKEDCADAGLVKFDLLGLGMLSALRIAFERLRERGVLGRNGSPLGLHNLPEEDPRVYELLCAADTVGVFQVESRAQMNTLPRLAPRCFYDIVVEVALIRPGPIQGRAVNPYLRRRRGREEVSYLHPLMRPALEKTLGVPLFQEQLMQIAIDVAGFTPAQADRLRRAMGAKRSPELMEELRGPLMEGMKARGVEEQAREGIFTQLKGFADFGFPESHAFSFAHIVYASAWLKVHHPEEFYAAILAAQPMGFYSPASLVHDARRHELSVLAPDVNASELEASVEFSANSDPRARTGVGGEEGHCAKATPSAPMSPQRGRSDQRGSCTHRGIGTHRGTGREKGISPERGISLERGRDIDTAGWLRSEKTEAPPPSTAPIRLDTTPGAHVRLGLNDISGLGADAEAILEARREGPFTSVEDLVIRAQLDEPSIVRLAKAGALSSLGISRREGVWAAGALGVSSWIQPCLPGTQVGAKAPLLPEMNEEEALISDYQSMGLSPQRHPFELLRDELAERGVLAAQQVGAEHCGEVICVAGIVTHRQRPHTAQGIIFLSLEDETGIVNISCSPDMWNAHKGIALGSKALEIRGRVEYGDGAVSITAHRMKAIALPVHTSSRDFR</sequence>
<evidence type="ECO:0000256" key="11">
    <source>
        <dbReference type="ARBA" id="ARBA00023204"/>
    </source>
</evidence>
<evidence type="ECO:0000256" key="12">
    <source>
        <dbReference type="ARBA" id="ARBA00049244"/>
    </source>
</evidence>
<dbReference type="Gene3D" id="3.20.20.140">
    <property type="entry name" value="Metal-dependent hydrolases"/>
    <property type="match status" value="1"/>
</dbReference>
<evidence type="ECO:0000256" key="3">
    <source>
        <dbReference type="ARBA" id="ARBA00012417"/>
    </source>
</evidence>
<dbReference type="PATRIC" id="fig|888050.3.peg.1292"/>
<keyword evidence="8 13" id="KW-0235">DNA replication</keyword>
<dbReference type="InterPro" id="IPR011708">
    <property type="entry name" value="DNA_pol3_alpha_NTPase_dom"/>
</dbReference>
<evidence type="ECO:0000256" key="6">
    <source>
        <dbReference type="ARBA" id="ARBA00022679"/>
    </source>
</evidence>
<dbReference type="GO" id="GO:0008408">
    <property type="term" value="F:3'-5' exonuclease activity"/>
    <property type="evidence" value="ECO:0007669"/>
    <property type="project" value="InterPro"/>
</dbReference>
<dbReference type="GO" id="GO:0003887">
    <property type="term" value="F:DNA-directed DNA polymerase activity"/>
    <property type="evidence" value="ECO:0007669"/>
    <property type="project" value="UniProtKB-UniRule"/>
</dbReference>
<evidence type="ECO:0000256" key="4">
    <source>
        <dbReference type="ARBA" id="ARBA00017273"/>
    </source>
</evidence>
<dbReference type="EMBL" id="AQHZ01000023">
    <property type="protein sequence ID" value="ENO17863.1"/>
    <property type="molecule type" value="Genomic_DNA"/>
</dbReference>
<dbReference type="PANTHER" id="PTHR32294">
    <property type="entry name" value="DNA POLYMERASE III SUBUNIT ALPHA"/>
    <property type="match status" value="1"/>
</dbReference>
<dbReference type="HOGENOM" id="CLU_001600_4_0_11"/>
<dbReference type="Pfam" id="PF07733">
    <property type="entry name" value="DNA_pol3_alpha"/>
    <property type="match status" value="2"/>
</dbReference>
<dbReference type="CDD" id="cd04485">
    <property type="entry name" value="DnaE_OBF"/>
    <property type="match status" value="1"/>
</dbReference>
<evidence type="ECO:0000256" key="7">
    <source>
        <dbReference type="ARBA" id="ARBA00022695"/>
    </source>
</evidence>
<dbReference type="eggNOG" id="COG0587">
    <property type="taxonomic scope" value="Bacteria"/>
</dbReference>